<dbReference type="Pfam" id="PF08172">
    <property type="entry name" value="CASP_C"/>
    <property type="match status" value="1"/>
</dbReference>
<feature type="coiled-coil region" evidence="10">
    <location>
        <begin position="773"/>
        <end position="807"/>
    </location>
</feature>
<evidence type="ECO:0000256" key="1">
    <source>
        <dbReference type="ARBA" id="ARBA00004409"/>
    </source>
</evidence>
<gene>
    <name evidence="15" type="ORF">COCSUDRAFT_65593</name>
</gene>
<proteinExistence type="inferred from homology"/>
<feature type="domain" description="Cux N-terminal" evidence="14">
    <location>
        <begin position="269"/>
        <end position="372"/>
    </location>
</feature>
<keyword evidence="6" id="KW-1133">Transmembrane helix</keyword>
<evidence type="ECO:0000256" key="10">
    <source>
        <dbReference type="SAM" id="Coils"/>
    </source>
</evidence>
<evidence type="ECO:0000313" key="15">
    <source>
        <dbReference type="EMBL" id="EIE24917.1"/>
    </source>
</evidence>
<evidence type="ECO:0000256" key="12">
    <source>
        <dbReference type="SAM" id="SignalP"/>
    </source>
</evidence>
<dbReference type="InterPro" id="IPR029058">
    <property type="entry name" value="AB_hydrolase_fold"/>
</dbReference>
<protein>
    <recommendedName>
        <fullName evidence="3">Protein CASP</fullName>
    </recommendedName>
</protein>
<dbReference type="InterPro" id="IPR057476">
    <property type="entry name" value="Cux_N"/>
</dbReference>
<evidence type="ECO:0000256" key="9">
    <source>
        <dbReference type="ARBA" id="ARBA00023136"/>
    </source>
</evidence>
<feature type="region of interest" description="Disordered" evidence="11">
    <location>
        <begin position="523"/>
        <end position="564"/>
    </location>
</feature>
<feature type="coiled-coil region" evidence="10">
    <location>
        <begin position="323"/>
        <end position="350"/>
    </location>
</feature>
<feature type="region of interest" description="Disordered" evidence="11">
    <location>
        <begin position="1126"/>
        <end position="1147"/>
    </location>
</feature>
<evidence type="ECO:0000256" key="7">
    <source>
        <dbReference type="ARBA" id="ARBA00023034"/>
    </source>
</evidence>
<keyword evidence="9" id="KW-0472">Membrane</keyword>
<dbReference type="AlphaFoldDB" id="I0Z2P8"/>
<evidence type="ECO:0000256" key="2">
    <source>
        <dbReference type="ARBA" id="ARBA00006415"/>
    </source>
</evidence>
<dbReference type="GO" id="GO:0006891">
    <property type="term" value="P:intra-Golgi vesicle-mediated transport"/>
    <property type="evidence" value="ECO:0007669"/>
    <property type="project" value="InterPro"/>
</dbReference>
<reference evidence="15 16" key="1">
    <citation type="journal article" date="2012" name="Genome Biol.">
        <title>The genome of the polar eukaryotic microalga coccomyxa subellipsoidea reveals traits of cold adaptation.</title>
        <authorList>
            <person name="Blanc G."/>
            <person name="Agarkova I."/>
            <person name="Grimwood J."/>
            <person name="Kuo A."/>
            <person name="Brueggeman A."/>
            <person name="Dunigan D."/>
            <person name="Gurnon J."/>
            <person name="Ladunga I."/>
            <person name="Lindquist E."/>
            <person name="Lucas S."/>
            <person name="Pangilinan J."/>
            <person name="Proschold T."/>
            <person name="Salamov A."/>
            <person name="Schmutz J."/>
            <person name="Weeks D."/>
            <person name="Yamada T."/>
            <person name="Claverie J.M."/>
            <person name="Grigoriev I."/>
            <person name="Van Etten J."/>
            <person name="Lomsadze A."/>
            <person name="Borodovsky M."/>
        </authorList>
    </citation>
    <scope>NUCLEOTIDE SEQUENCE [LARGE SCALE GENOMIC DNA]</scope>
    <source>
        <strain evidence="15 16">C-169</strain>
    </source>
</reference>
<keyword evidence="16" id="KW-1185">Reference proteome</keyword>
<evidence type="ECO:0000256" key="5">
    <source>
        <dbReference type="ARBA" id="ARBA00022692"/>
    </source>
</evidence>
<evidence type="ECO:0000256" key="11">
    <source>
        <dbReference type="SAM" id="MobiDB-lite"/>
    </source>
</evidence>
<dbReference type="Proteomes" id="UP000007264">
    <property type="component" value="Unassembled WGS sequence"/>
</dbReference>
<dbReference type="PANTHER" id="PTHR14043">
    <property type="entry name" value="CCAAT DISPLACEMENT PROTEIN-RELATED"/>
    <property type="match status" value="1"/>
</dbReference>
<organism evidence="15 16">
    <name type="scientific">Coccomyxa subellipsoidea (strain C-169)</name>
    <name type="common">Green microalga</name>
    <dbReference type="NCBI Taxonomy" id="574566"/>
    <lineage>
        <taxon>Eukaryota</taxon>
        <taxon>Viridiplantae</taxon>
        <taxon>Chlorophyta</taxon>
        <taxon>core chlorophytes</taxon>
        <taxon>Trebouxiophyceae</taxon>
        <taxon>Trebouxiophyceae incertae sedis</taxon>
        <taxon>Coccomyxaceae</taxon>
        <taxon>Coccomyxa</taxon>
        <taxon>Coccomyxa subellipsoidea</taxon>
    </lineage>
</organism>
<feature type="coiled-coil region" evidence="10">
    <location>
        <begin position="378"/>
        <end position="439"/>
    </location>
</feature>
<keyword evidence="12" id="KW-0732">Signal</keyword>
<dbReference type="PANTHER" id="PTHR14043:SF2">
    <property type="entry name" value="HOMEOBOX PROTEIN CUT"/>
    <property type="match status" value="1"/>
</dbReference>
<evidence type="ECO:0000256" key="8">
    <source>
        <dbReference type="ARBA" id="ARBA00023054"/>
    </source>
</evidence>
<feature type="compositionally biased region" description="Basic and acidic residues" evidence="11">
    <location>
        <begin position="992"/>
        <end position="1005"/>
    </location>
</feature>
<feature type="signal peptide" evidence="12">
    <location>
        <begin position="1"/>
        <end position="16"/>
    </location>
</feature>
<dbReference type="STRING" id="574566.I0Z2P8"/>
<keyword evidence="5" id="KW-0812">Transmembrane</keyword>
<dbReference type="KEGG" id="csl:COCSUDRAFT_65593"/>
<feature type="compositionally biased region" description="Gly residues" evidence="11">
    <location>
        <begin position="745"/>
        <end position="760"/>
    </location>
</feature>
<comment type="caution">
    <text evidence="15">The sequence shown here is derived from an EMBL/GenBank/DDBJ whole genome shotgun (WGS) entry which is preliminary data.</text>
</comment>
<feature type="chain" id="PRO_5003636755" description="Protein CASP" evidence="12">
    <location>
        <begin position="17"/>
        <end position="1191"/>
    </location>
</feature>
<accession>I0Z2P8</accession>
<sequence>MTLLNVIVYLLAGASCQDNGEKAAKLLPLVNGTLPNSIYFDAAARRIDSDASQGIISSWPSYPSSASGPVQYGILKLGLSQIRDGYLFVPGSYNPSTANAMIVVLHAAGKGGLDALGVLIDQANSSGIMLLAPDSCGATWDGLPSEGCVYGPDVAFIGAAMKQVFALYNVDGSKLAIQGFSDGATYALGLGMQNGELFKKIMANSPGGLIFTSVKGKPPIFISSGVQDTIFPIATVRSQVVCELKKFAYPVTYDEFTGGHEVPQQIRSDTIQWYLDFELEAFRHKLDGQGLAIAENQELSLKSRRKLAETTRDVKRRVSSEVLKEVGALMKLYQEEVDKLSNRAKFGEAAFLDVYQKLYEAPDPAPALAYALEVGARAAEMEAAAAKLAGELAEYKAESRNLRNQEHTIRRLEEKARTLEAQLDEKERLLSEAKAASEDAAGALVKEMDAMREAGLAAALAEARASVAALQRQHEAGQNSIAQLQARSEEEAVGLQAQLEIAGAEVERAHARLAALELERERAAAQASLHSPQAKPPREDTSPTRERGSQAAEQALRSELSSQRELAGRLHAEAAALQERARAESAAWAERCDGLRQSLAAQEAHSTALEAHLSSRPTAQQVEKLQAQVRVLQAVGYGAVEADESGGVPSAGAGGADSLEAALLGKARRLEHELTMARLRIAEVYLTHAGEAEAAGTRAVEAEAAVAASRLVIERLEEDLLAAQRGALPKSGSGVADPSATLDLGGDGVPEGGVSENGGGSERTMIGVICAQRDRLKARVAQLEEHNARVTSEAQQACARLEAAKADNVALVERLRYVQGYQSRRKEVGAGDVESRYTKEYEEGLNPFTDFRDRERSARKRQLSPVDRVLYEIGQIVSGSKGARLVVMVYMVALHMLVFWVMARWSHRHAGTGHMGAAELALLCQRQGDSSASFVSQQQQGRTLLNVPWRHEVVKGELSGSIRDAASLLLSPAQRRRRSLYFQAAASVPCDRGEAESKGQAESEGRSNGIRKGGSASHLQPSQVNRPAVDAWLRRELQALLMEEDVDLVAQYLLGTVLSLSPTGPVKSRGKPRASKTLPSRDEWLRAVTDAARPYLFGSAEQFALQLWAFIASGLSIQAHDKMNFGAEPSPPAAARSSPQTWDEGADWASDDSEAYLSMVREATRSTGASSAVAAAADAELISSEEPGTDI</sequence>
<dbReference type="OrthoDB" id="10257567at2759"/>
<comment type="subcellular location">
    <subcellularLocation>
        <location evidence="1">Golgi apparatus membrane</location>
        <topology evidence="1">Single-pass type IV membrane protein</topology>
    </subcellularLocation>
</comment>
<evidence type="ECO:0000256" key="6">
    <source>
        <dbReference type="ARBA" id="ARBA00022989"/>
    </source>
</evidence>
<evidence type="ECO:0000256" key="4">
    <source>
        <dbReference type="ARBA" id="ARBA00022448"/>
    </source>
</evidence>
<feature type="region of interest" description="Disordered" evidence="11">
    <location>
        <begin position="992"/>
        <end position="1022"/>
    </location>
</feature>
<feature type="domain" description="CASP C-terminal" evidence="13">
    <location>
        <begin position="699"/>
        <end position="907"/>
    </location>
</feature>
<evidence type="ECO:0000259" key="13">
    <source>
        <dbReference type="Pfam" id="PF08172"/>
    </source>
</evidence>
<dbReference type="Pfam" id="PF25398">
    <property type="entry name" value="CUX1_N"/>
    <property type="match status" value="1"/>
</dbReference>
<dbReference type="SUPFAM" id="SSF53474">
    <property type="entry name" value="alpha/beta-Hydrolases"/>
    <property type="match status" value="1"/>
</dbReference>
<keyword evidence="8 10" id="KW-0175">Coiled coil</keyword>
<keyword evidence="4" id="KW-0813">Transport</keyword>
<feature type="compositionally biased region" description="Basic and acidic residues" evidence="11">
    <location>
        <begin position="536"/>
        <end position="548"/>
    </location>
</feature>
<name>I0Z2P8_COCSC</name>
<evidence type="ECO:0000259" key="14">
    <source>
        <dbReference type="Pfam" id="PF25398"/>
    </source>
</evidence>
<dbReference type="GeneID" id="17042918"/>
<evidence type="ECO:0000256" key="3">
    <source>
        <dbReference type="ARBA" id="ARBA00018691"/>
    </source>
</evidence>
<comment type="similarity">
    <text evidence="2">Belongs to the CASP family.</text>
</comment>
<dbReference type="EMBL" id="AGSI01000005">
    <property type="protein sequence ID" value="EIE24917.1"/>
    <property type="molecule type" value="Genomic_DNA"/>
</dbReference>
<dbReference type="GO" id="GO:0000139">
    <property type="term" value="C:Golgi membrane"/>
    <property type="evidence" value="ECO:0007669"/>
    <property type="project" value="UniProtKB-SubCell"/>
</dbReference>
<dbReference type="Gene3D" id="3.40.50.1820">
    <property type="entry name" value="alpha/beta hydrolase"/>
    <property type="match status" value="1"/>
</dbReference>
<dbReference type="eggNOG" id="KOG4430">
    <property type="taxonomic scope" value="Eukaryota"/>
</dbReference>
<evidence type="ECO:0000313" key="16">
    <source>
        <dbReference type="Proteomes" id="UP000007264"/>
    </source>
</evidence>
<dbReference type="RefSeq" id="XP_005649461.1">
    <property type="nucleotide sequence ID" value="XM_005649404.1"/>
</dbReference>
<keyword evidence="7" id="KW-0333">Golgi apparatus</keyword>
<dbReference type="InterPro" id="IPR012955">
    <property type="entry name" value="CASP_C"/>
</dbReference>
<feature type="region of interest" description="Disordered" evidence="11">
    <location>
        <begin position="728"/>
        <end position="760"/>
    </location>
</feature>
<dbReference type="eggNOG" id="KOG0963">
    <property type="taxonomic scope" value="Eukaryota"/>
</dbReference>